<evidence type="ECO:0000313" key="1">
    <source>
        <dbReference type="EMBL" id="MCK8778710.1"/>
    </source>
</evidence>
<comment type="caution">
    <text evidence="1">The sequence shown here is derived from an EMBL/GenBank/DDBJ whole genome shotgun (WGS) entry which is preliminary data.</text>
</comment>
<sequence length="92" mass="9726">MTLVASISANTAAVAIEAIKHPRRLAKKDQVADVKADAERNAQRVANGGAPNGIHTAPPPTTISLDLLGAERQAHQQATLHQARAAYRDLDV</sequence>
<dbReference type="EMBL" id="JALPRY010000001">
    <property type="protein sequence ID" value="MCK8778710.1"/>
    <property type="molecule type" value="Genomic_DNA"/>
</dbReference>
<accession>A0ABT0ILF5</accession>
<protein>
    <submittedName>
        <fullName evidence="1">Uncharacterized protein</fullName>
    </submittedName>
</protein>
<organism evidence="1 2">
    <name type="scientific">Neorhizobium turbinariae</name>
    <dbReference type="NCBI Taxonomy" id="2937795"/>
    <lineage>
        <taxon>Bacteria</taxon>
        <taxon>Pseudomonadati</taxon>
        <taxon>Pseudomonadota</taxon>
        <taxon>Alphaproteobacteria</taxon>
        <taxon>Hyphomicrobiales</taxon>
        <taxon>Rhizobiaceae</taxon>
        <taxon>Rhizobium/Agrobacterium group</taxon>
        <taxon>Neorhizobium</taxon>
    </lineage>
</organism>
<dbReference type="RefSeq" id="WP_118849883.1">
    <property type="nucleotide sequence ID" value="NZ_JALPRY010000001.1"/>
</dbReference>
<gene>
    <name evidence="1" type="ORF">M0654_01820</name>
</gene>
<dbReference type="Proteomes" id="UP001202827">
    <property type="component" value="Unassembled WGS sequence"/>
</dbReference>
<reference evidence="1 2" key="1">
    <citation type="submission" date="2022-04" db="EMBL/GenBank/DDBJ databases">
        <title>Rhizobium coralii sp. nov., isolated from coral Turbinaria peltata.</title>
        <authorList>
            <person name="Sun H."/>
        </authorList>
    </citation>
    <scope>NUCLEOTIDE SEQUENCE [LARGE SCALE GENOMIC DNA]</scope>
    <source>
        <strain evidence="1 2">NTR19</strain>
    </source>
</reference>
<proteinExistence type="predicted"/>
<keyword evidence="2" id="KW-1185">Reference proteome</keyword>
<name>A0ABT0ILF5_9HYPH</name>
<evidence type="ECO:0000313" key="2">
    <source>
        <dbReference type="Proteomes" id="UP001202827"/>
    </source>
</evidence>